<proteinExistence type="predicted"/>
<evidence type="ECO:0000313" key="4">
    <source>
        <dbReference type="Proteomes" id="UP000617145"/>
    </source>
</evidence>
<reference evidence="3" key="1">
    <citation type="journal article" date="2014" name="Int. J. Syst. Evol. Microbiol.">
        <title>Complete genome sequence of Corynebacterium casei LMG S-19264T (=DSM 44701T), isolated from a smear-ripened cheese.</title>
        <authorList>
            <consortium name="US DOE Joint Genome Institute (JGI-PGF)"/>
            <person name="Walter F."/>
            <person name="Albersmeier A."/>
            <person name="Kalinowski J."/>
            <person name="Ruckert C."/>
        </authorList>
    </citation>
    <scope>NUCLEOTIDE SEQUENCE</scope>
    <source>
        <strain evidence="3">CGMCC 1.15762</strain>
    </source>
</reference>
<feature type="transmembrane region" description="Helical" evidence="2">
    <location>
        <begin position="442"/>
        <end position="463"/>
    </location>
</feature>
<keyword evidence="2" id="KW-1133">Transmembrane helix</keyword>
<dbReference type="RefSeq" id="WP_188789056.1">
    <property type="nucleotide sequence ID" value="NZ_BMJV01000001.1"/>
</dbReference>
<dbReference type="EMBL" id="BMJV01000001">
    <property type="protein sequence ID" value="GGG65085.1"/>
    <property type="molecule type" value="Genomic_DNA"/>
</dbReference>
<feature type="coiled-coil region" evidence="1">
    <location>
        <begin position="350"/>
        <end position="377"/>
    </location>
</feature>
<keyword evidence="4" id="KW-1185">Reference proteome</keyword>
<dbReference type="InterPro" id="IPR050445">
    <property type="entry name" value="Bact_polysacc_biosynth/exp"/>
</dbReference>
<gene>
    <name evidence="3" type="ORF">GCM10011415_09800</name>
</gene>
<organism evidence="3 4">
    <name type="scientific">Salipiger pallidus</name>
    <dbReference type="NCBI Taxonomy" id="1775170"/>
    <lineage>
        <taxon>Bacteria</taxon>
        <taxon>Pseudomonadati</taxon>
        <taxon>Pseudomonadota</taxon>
        <taxon>Alphaproteobacteria</taxon>
        <taxon>Rhodobacterales</taxon>
        <taxon>Roseobacteraceae</taxon>
        <taxon>Salipiger</taxon>
    </lineage>
</organism>
<reference evidence="3" key="2">
    <citation type="submission" date="2020-09" db="EMBL/GenBank/DDBJ databases">
        <authorList>
            <person name="Sun Q."/>
            <person name="Zhou Y."/>
        </authorList>
    </citation>
    <scope>NUCLEOTIDE SEQUENCE</scope>
    <source>
        <strain evidence="3">CGMCC 1.15762</strain>
    </source>
</reference>
<dbReference type="AlphaFoldDB" id="A0A8J2ZHW9"/>
<dbReference type="Proteomes" id="UP000617145">
    <property type="component" value="Unassembled WGS sequence"/>
</dbReference>
<comment type="caution">
    <text evidence="3">The sequence shown here is derived from an EMBL/GenBank/DDBJ whole genome shotgun (WGS) entry which is preliminary data.</text>
</comment>
<evidence type="ECO:0000256" key="1">
    <source>
        <dbReference type="SAM" id="Coils"/>
    </source>
</evidence>
<evidence type="ECO:0000256" key="2">
    <source>
        <dbReference type="SAM" id="Phobius"/>
    </source>
</evidence>
<dbReference type="PANTHER" id="PTHR32309">
    <property type="entry name" value="TYROSINE-PROTEIN KINASE"/>
    <property type="match status" value="1"/>
</dbReference>
<keyword evidence="2" id="KW-0812">Transmembrane</keyword>
<dbReference type="GO" id="GO:0005886">
    <property type="term" value="C:plasma membrane"/>
    <property type="evidence" value="ECO:0007669"/>
    <property type="project" value="TreeGrafter"/>
</dbReference>
<dbReference type="GO" id="GO:0004713">
    <property type="term" value="F:protein tyrosine kinase activity"/>
    <property type="evidence" value="ECO:0007669"/>
    <property type="project" value="TreeGrafter"/>
</dbReference>
<name>A0A8J2ZHW9_9RHOB</name>
<sequence>MTLQDSLPLQEPLTRAKLKLPRPGWRRIALGGSARDLGRLPRYAGICALGLAGIWAPITGYLKTAAPVFATQMSLILPGSGSASSVNLAEIGQASSHANSAFSSNSISPTETYKRLLMADRVLADAASRAGVAPSELGKPKIELVDQTAFIHIRLTGPAPEAAQARGDALLAAFFDEIDRLRSDELNSRQTGSLDAIHDYQASVAKTRADIDQLRTRSGLQSATHYDSLRAEANALQSRVDTARAALGRKVAAVAELQQRLGLDPASAAAVLRVNTDSTYLALLDSLAEAETELVQARSQYGAQHPQVRKARAAMSSARAEAAARGAALGVTAALEQALDGGRAELMTDLVRQDSERAGLEAELVALEALLTAQRARLDRLGPDAARLEDLQRDFDVAEAVFASAIARTQSSKADVYASYPLVQVLEDPTLPDRPTSPRDKLAIAAGGAASMLLLFALSLGWIRRKIITSLIREKGTTT</sequence>
<feature type="coiled-coil region" evidence="1">
    <location>
        <begin position="197"/>
        <end position="246"/>
    </location>
</feature>
<keyword evidence="2" id="KW-0472">Membrane</keyword>
<evidence type="ECO:0000313" key="3">
    <source>
        <dbReference type="EMBL" id="GGG65085.1"/>
    </source>
</evidence>
<protein>
    <submittedName>
        <fullName evidence="3">Uncharacterized protein</fullName>
    </submittedName>
</protein>
<dbReference type="PANTHER" id="PTHR32309:SF13">
    <property type="entry name" value="FERRIC ENTEROBACTIN TRANSPORT PROTEIN FEPE"/>
    <property type="match status" value="1"/>
</dbReference>
<keyword evidence="1" id="KW-0175">Coiled coil</keyword>
<accession>A0A8J2ZHW9</accession>